<feature type="signal peptide" evidence="2">
    <location>
        <begin position="1"/>
        <end position="19"/>
    </location>
</feature>
<sequence length="115" mass="11987">MTKRTKTIAALLLAPVLLAACSRSEPEQPVEDTNTLESVEPMANAATEVEPVEAPVAEPSPLPDANTAAIDVPPEAPVKPDVQVLDDADATGMTARVTRDEVPPSDQPANDPAPQ</sequence>
<evidence type="ECO:0000256" key="1">
    <source>
        <dbReference type="SAM" id="MobiDB-lite"/>
    </source>
</evidence>
<dbReference type="AlphaFoldDB" id="A0A9X2HS64"/>
<gene>
    <name evidence="3" type="ORF">M9979_08390</name>
</gene>
<dbReference type="RefSeq" id="WP_254288901.1">
    <property type="nucleotide sequence ID" value="NZ_JAMLDY010000008.1"/>
</dbReference>
<protein>
    <recommendedName>
        <fullName evidence="5">Secreted protein</fullName>
    </recommendedName>
</protein>
<name>A0A9X2HS64_9SPHN</name>
<dbReference type="EMBL" id="JAMLDY010000008">
    <property type="protein sequence ID" value="MCP3734887.1"/>
    <property type="molecule type" value="Genomic_DNA"/>
</dbReference>
<evidence type="ECO:0008006" key="5">
    <source>
        <dbReference type="Google" id="ProtNLM"/>
    </source>
</evidence>
<proteinExistence type="predicted"/>
<feature type="compositionally biased region" description="Low complexity" evidence="1">
    <location>
        <begin position="45"/>
        <end position="59"/>
    </location>
</feature>
<evidence type="ECO:0000256" key="2">
    <source>
        <dbReference type="SAM" id="SignalP"/>
    </source>
</evidence>
<feature type="region of interest" description="Disordered" evidence="1">
    <location>
        <begin position="23"/>
        <end position="115"/>
    </location>
</feature>
<dbReference type="PROSITE" id="PS51257">
    <property type="entry name" value="PROKAR_LIPOPROTEIN"/>
    <property type="match status" value="1"/>
</dbReference>
<evidence type="ECO:0000313" key="4">
    <source>
        <dbReference type="Proteomes" id="UP001139486"/>
    </source>
</evidence>
<comment type="caution">
    <text evidence="3">The sequence shown here is derived from an EMBL/GenBank/DDBJ whole genome shotgun (WGS) entry which is preliminary data.</text>
</comment>
<keyword evidence="2" id="KW-0732">Signal</keyword>
<reference evidence="3" key="1">
    <citation type="submission" date="2022-05" db="EMBL/GenBank/DDBJ databases">
        <title>Sphingomonas sp. strain RP10 Genome sequencing and assembly.</title>
        <authorList>
            <person name="Kim I."/>
        </authorList>
    </citation>
    <scope>NUCLEOTIDE SEQUENCE</scope>
    <source>
        <strain evidence="3">RP10</strain>
    </source>
</reference>
<keyword evidence="4" id="KW-1185">Reference proteome</keyword>
<organism evidence="3 4">
    <name type="scientific">Sphingomonas liriopis</name>
    <dbReference type="NCBI Taxonomy" id="2949094"/>
    <lineage>
        <taxon>Bacteria</taxon>
        <taxon>Pseudomonadati</taxon>
        <taxon>Pseudomonadota</taxon>
        <taxon>Alphaproteobacteria</taxon>
        <taxon>Sphingomonadales</taxon>
        <taxon>Sphingomonadaceae</taxon>
        <taxon>Sphingomonas</taxon>
    </lineage>
</organism>
<dbReference type="Proteomes" id="UP001139486">
    <property type="component" value="Unassembled WGS sequence"/>
</dbReference>
<feature type="chain" id="PRO_5040980572" description="Secreted protein" evidence="2">
    <location>
        <begin position="20"/>
        <end position="115"/>
    </location>
</feature>
<evidence type="ECO:0000313" key="3">
    <source>
        <dbReference type="EMBL" id="MCP3734887.1"/>
    </source>
</evidence>
<accession>A0A9X2HS64</accession>